<dbReference type="AlphaFoldDB" id="A0A2J5I930"/>
<dbReference type="Proteomes" id="UP000235023">
    <property type="component" value="Unassembled WGS sequence"/>
</dbReference>
<proteinExistence type="predicted"/>
<keyword evidence="2" id="KW-1185">Reference proteome</keyword>
<organism evidence="1 2">
    <name type="scientific">Aspergillus taichungensis</name>
    <dbReference type="NCBI Taxonomy" id="482145"/>
    <lineage>
        <taxon>Eukaryota</taxon>
        <taxon>Fungi</taxon>
        <taxon>Dikarya</taxon>
        <taxon>Ascomycota</taxon>
        <taxon>Pezizomycotina</taxon>
        <taxon>Eurotiomycetes</taxon>
        <taxon>Eurotiomycetidae</taxon>
        <taxon>Eurotiales</taxon>
        <taxon>Aspergillaceae</taxon>
        <taxon>Aspergillus</taxon>
        <taxon>Aspergillus subgen. Circumdati</taxon>
    </lineage>
</organism>
<evidence type="ECO:0000313" key="2">
    <source>
        <dbReference type="Proteomes" id="UP000235023"/>
    </source>
</evidence>
<evidence type="ECO:0000313" key="1">
    <source>
        <dbReference type="EMBL" id="PLN86336.1"/>
    </source>
</evidence>
<sequence length="51" mass="5688">MSYLWAFSCEKTVVSLNEVSICGQGCVRLTCNRYGCCCVSLLCNGYLVFIH</sequence>
<dbReference type="EMBL" id="KZ559499">
    <property type="protein sequence ID" value="PLN86336.1"/>
    <property type="molecule type" value="Genomic_DNA"/>
</dbReference>
<protein>
    <submittedName>
        <fullName evidence="1">Uncharacterized protein</fullName>
    </submittedName>
</protein>
<accession>A0A2J5I930</accession>
<reference evidence="2" key="1">
    <citation type="submission" date="2017-12" db="EMBL/GenBank/DDBJ databases">
        <authorList>
            <consortium name="DOE Joint Genome Institute"/>
            <person name="Mondo S.J."/>
            <person name="Kjaerbolling I."/>
            <person name="Vesth T.C."/>
            <person name="Frisvad J.C."/>
            <person name="Nybo J.L."/>
            <person name="Theobald S."/>
            <person name="Kuo A."/>
            <person name="Bowyer P."/>
            <person name="Matsuda Y."/>
            <person name="Lyhne E.K."/>
            <person name="Kogle M.E."/>
            <person name="Clum A."/>
            <person name="Lipzen A."/>
            <person name="Salamov A."/>
            <person name="Ngan C.Y."/>
            <person name="Daum C."/>
            <person name="Chiniquy J."/>
            <person name="Barry K."/>
            <person name="LaButti K."/>
            <person name="Haridas S."/>
            <person name="Simmons B.A."/>
            <person name="Magnuson J.K."/>
            <person name="Mortensen U.H."/>
            <person name="Larsen T.O."/>
            <person name="Grigoriev I.V."/>
            <person name="Baker S.E."/>
            <person name="Andersen M.R."/>
            <person name="Nordberg H.P."/>
            <person name="Cantor M.N."/>
            <person name="Hua S.X."/>
        </authorList>
    </citation>
    <scope>NUCLEOTIDE SEQUENCE [LARGE SCALE GENOMIC DNA]</scope>
    <source>
        <strain evidence="2">IBT 19404</strain>
    </source>
</reference>
<gene>
    <name evidence="1" type="ORF">BDW42DRAFT_159042</name>
</gene>
<name>A0A2J5I930_9EURO</name>